<proteinExistence type="predicted"/>
<feature type="region of interest" description="Disordered" evidence="1">
    <location>
        <begin position="43"/>
        <end position="69"/>
    </location>
</feature>
<organism evidence="2 3">
    <name type="scientific">Aspergillus coremiiformis</name>
    <dbReference type="NCBI Taxonomy" id="138285"/>
    <lineage>
        <taxon>Eukaryota</taxon>
        <taxon>Fungi</taxon>
        <taxon>Dikarya</taxon>
        <taxon>Ascomycota</taxon>
        <taxon>Pezizomycotina</taxon>
        <taxon>Eurotiomycetes</taxon>
        <taxon>Eurotiomycetidae</taxon>
        <taxon>Eurotiales</taxon>
        <taxon>Aspergillaceae</taxon>
        <taxon>Aspergillus</taxon>
        <taxon>Aspergillus subgen. Circumdati</taxon>
    </lineage>
</organism>
<name>A0A5N6Z6V7_9EURO</name>
<protein>
    <submittedName>
        <fullName evidence="2">Uncharacterized protein</fullName>
    </submittedName>
</protein>
<dbReference type="AlphaFoldDB" id="A0A5N6Z6V7"/>
<reference evidence="3" key="1">
    <citation type="submission" date="2019-04" db="EMBL/GenBank/DDBJ databases">
        <title>Friends and foes A comparative genomics studyof 23 Aspergillus species from section Flavi.</title>
        <authorList>
            <consortium name="DOE Joint Genome Institute"/>
            <person name="Kjaerbolling I."/>
            <person name="Vesth T."/>
            <person name="Frisvad J.C."/>
            <person name="Nybo J.L."/>
            <person name="Theobald S."/>
            <person name="Kildgaard S."/>
            <person name="Isbrandt T."/>
            <person name="Kuo A."/>
            <person name="Sato A."/>
            <person name="Lyhne E.K."/>
            <person name="Kogle M.E."/>
            <person name="Wiebenga A."/>
            <person name="Kun R.S."/>
            <person name="Lubbers R.J."/>
            <person name="Makela M.R."/>
            <person name="Barry K."/>
            <person name="Chovatia M."/>
            <person name="Clum A."/>
            <person name="Daum C."/>
            <person name="Haridas S."/>
            <person name="He G."/>
            <person name="LaButti K."/>
            <person name="Lipzen A."/>
            <person name="Mondo S."/>
            <person name="Riley R."/>
            <person name="Salamov A."/>
            <person name="Simmons B.A."/>
            <person name="Magnuson J.K."/>
            <person name="Henrissat B."/>
            <person name="Mortensen U.H."/>
            <person name="Larsen T.O."/>
            <person name="Devries R.P."/>
            <person name="Grigoriev I.V."/>
            <person name="Machida M."/>
            <person name="Baker S.E."/>
            <person name="Andersen M.R."/>
        </authorList>
    </citation>
    <scope>NUCLEOTIDE SEQUENCE [LARGE SCALE GENOMIC DNA]</scope>
    <source>
        <strain evidence="3">CBS 553.77</strain>
    </source>
</reference>
<evidence type="ECO:0000313" key="3">
    <source>
        <dbReference type="Proteomes" id="UP000327118"/>
    </source>
</evidence>
<gene>
    <name evidence="2" type="ORF">BDV28DRAFT_133274</name>
</gene>
<sequence>MMVTYLTQMRRLHPKLDIDIRRPAGAWPHMWVHIARSKTVHPGYHTHRHQGTSRIGCKSRGPASEDNLDPLHAFPNYRTLFATLRSADE</sequence>
<evidence type="ECO:0000256" key="1">
    <source>
        <dbReference type="SAM" id="MobiDB-lite"/>
    </source>
</evidence>
<keyword evidence="3" id="KW-1185">Reference proteome</keyword>
<evidence type="ECO:0000313" key="2">
    <source>
        <dbReference type="EMBL" id="KAE8353407.1"/>
    </source>
</evidence>
<accession>A0A5N6Z6V7</accession>
<dbReference type="Proteomes" id="UP000327118">
    <property type="component" value="Unassembled WGS sequence"/>
</dbReference>
<dbReference type="EMBL" id="ML739099">
    <property type="protein sequence ID" value="KAE8353407.1"/>
    <property type="molecule type" value="Genomic_DNA"/>
</dbReference>